<keyword evidence="9" id="KW-1185">Reference proteome</keyword>
<feature type="transmembrane region" description="Helical" evidence="6">
    <location>
        <begin position="59"/>
        <end position="79"/>
    </location>
</feature>
<keyword evidence="3 6" id="KW-0812">Transmembrane</keyword>
<protein>
    <recommendedName>
        <fullName evidence="7">Phosphatidic acid phosphatase type 2/haloperoxidase domain-containing protein</fullName>
    </recommendedName>
</protein>
<comment type="caution">
    <text evidence="8">The sequence shown here is derived from an EMBL/GenBank/DDBJ whole genome shotgun (WGS) entry which is preliminary data.</text>
</comment>
<dbReference type="Proteomes" id="UP001586593">
    <property type="component" value="Unassembled WGS sequence"/>
</dbReference>
<proteinExistence type="inferred from homology"/>
<evidence type="ECO:0000256" key="5">
    <source>
        <dbReference type="ARBA" id="ARBA00023136"/>
    </source>
</evidence>
<dbReference type="PANTHER" id="PTHR10165">
    <property type="entry name" value="LIPID PHOSPHATE PHOSPHATASE"/>
    <property type="match status" value="1"/>
</dbReference>
<evidence type="ECO:0000256" key="4">
    <source>
        <dbReference type="ARBA" id="ARBA00022989"/>
    </source>
</evidence>
<keyword evidence="4 6" id="KW-1133">Transmembrane helix</keyword>
<evidence type="ECO:0000313" key="9">
    <source>
        <dbReference type="Proteomes" id="UP001586593"/>
    </source>
</evidence>
<name>A0ABR3VV82_9PEZI</name>
<evidence type="ECO:0000256" key="2">
    <source>
        <dbReference type="ARBA" id="ARBA00008816"/>
    </source>
</evidence>
<evidence type="ECO:0000256" key="6">
    <source>
        <dbReference type="SAM" id="Phobius"/>
    </source>
</evidence>
<gene>
    <name evidence="8" type="ORF">VTK73DRAFT_452</name>
</gene>
<feature type="transmembrane region" description="Helical" evidence="6">
    <location>
        <begin position="308"/>
        <end position="328"/>
    </location>
</feature>
<comment type="subcellular location">
    <subcellularLocation>
        <location evidence="1">Membrane</location>
        <topology evidence="1">Multi-pass membrane protein</topology>
    </subcellularLocation>
</comment>
<keyword evidence="5 6" id="KW-0472">Membrane</keyword>
<dbReference type="InterPro" id="IPR043216">
    <property type="entry name" value="PAP-like"/>
</dbReference>
<feature type="transmembrane region" description="Helical" evidence="6">
    <location>
        <begin position="99"/>
        <end position="118"/>
    </location>
</feature>
<dbReference type="Gene3D" id="1.20.144.10">
    <property type="entry name" value="Phosphatidic acid phosphatase type 2/haloperoxidase"/>
    <property type="match status" value="1"/>
</dbReference>
<dbReference type="SUPFAM" id="SSF48317">
    <property type="entry name" value="Acid phosphatase/Vanadium-dependent haloperoxidase"/>
    <property type="match status" value="1"/>
</dbReference>
<dbReference type="Pfam" id="PF01569">
    <property type="entry name" value="PAP2"/>
    <property type="match status" value="1"/>
</dbReference>
<feature type="transmembrane region" description="Helical" evidence="6">
    <location>
        <begin position="6"/>
        <end position="27"/>
    </location>
</feature>
<evidence type="ECO:0000256" key="1">
    <source>
        <dbReference type="ARBA" id="ARBA00004141"/>
    </source>
</evidence>
<dbReference type="InterPro" id="IPR036938">
    <property type="entry name" value="PAP2/HPO_sf"/>
</dbReference>
<feature type="domain" description="Phosphatidic acid phosphatase type 2/haloperoxidase" evidence="7">
    <location>
        <begin position="105"/>
        <end position="209"/>
    </location>
</feature>
<evidence type="ECO:0000256" key="3">
    <source>
        <dbReference type="ARBA" id="ARBA00022692"/>
    </source>
</evidence>
<evidence type="ECO:0000313" key="8">
    <source>
        <dbReference type="EMBL" id="KAL1845747.1"/>
    </source>
</evidence>
<dbReference type="CDD" id="cd03390">
    <property type="entry name" value="PAP2_containing_1_like"/>
    <property type="match status" value="1"/>
</dbReference>
<feature type="transmembrane region" description="Helical" evidence="6">
    <location>
        <begin position="279"/>
        <end position="296"/>
    </location>
</feature>
<sequence>MGKIVLVASYVADWAVLVAAAVVGYVLGNLSPHKRPFSIEDRDISFPHPAKETISISTLILVSVAAPAIIIVLVCLAFVPGATVPAGVPRSFVWRRKLWELHATLLGLAFSVASAWFVTSAMKNLLGKPRPDLLARCQPDMANVAAYVVGGTAPQSADGQLVSARICQSTDTSTLNDGFRSFPSGHSSTSASGLVYLSLVLASKFGAAFPFWLPAVRRACDYSAFPSRLNPKSNTSTLLPGGDTRQEAIELERRQFDGPVARNAQETTSARRQAAAPPVYLFAIAVAPFLAAVYISSTRWFDFQHHGFDILFGFFIGTVTSLLAFRYYHMPLAAGAGWAWGPRSEDDAWWAGLGCRGYAATRDGYLRHRGDEEAGAP</sequence>
<dbReference type="InterPro" id="IPR000326">
    <property type="entry name" value="PAP2/HPO"/>
</dbReference>
<organism evidence="8 9">
    <name type="scientific">Phialemonium thermophilum</name>
    <dbReference type="NCBI Taxonomy" id="223376"/>
    <lineage>
        <taxon>Eukaryota</taxon>
        <taxon>Fungi</taxon>
        <taxon>Dikarya</taxon>
        <taxon>Ascomycota</taxon>
        <taxon>Pezizomycotina</taxon>
        <taxon>Sordariomycetes</taxon>
        <taxon>Sordariomycetidae</taxon>
        <taxon>Cephalothecales</taxon>
        <taxon>Cephalothecaceae</taxon>
        <taxon>Phialemonium</taxon>
    </lineage>
</organism>
<dbReference type="PANTHER" id="PTHR10165:SF154">
    <property type="entry name" value="PAP2 DOMAIN PROTEIN (AFU_ORTHOLOGUE AFUA_1G09730)"/>
    <property type="match status" value="1"/>
</dbReference>
<reference evidence="8 9" key="1">
    <citation type="journal article" date="2024" name="Commun. Biol.">
        <title>Comparative genomic analysis of thermophilic fungi reveals convergent evolutionary adaptations and gene losses.</title>
        <authorList>
            <person name="Steindorff A.S."/>
            <person name="Aguilar-Pontes M.V."/>
            <person name="Robinson A.J."/>
            <person name="Andreopoulos B."/>
            <person name="LaButti K."/>
            <person name="Kuo A."/>
            <person name="Mondo S."/>
            <person name="Riley R."/>
            <person name="Otillar R."/>
            <person name="Haridas S."/>
            <person name="Lipzen A."/>
            <person name="Grimwood J."/>
            <person name="Schmutz J."/>
            <person name="Clum A."/>
            <person name="Reid I.D."/>
            <person name="Moisan M.C."/>
            <person name="Butler G."/>
            <person name="Nguyen T.T.M."/>
            <person name="Dewar K."/>
            <person name="Conant G."/>
            <person name="Drula E."/>
            <person name="Henrissat B."/>
            <person name="Hansel C."/>
            <person name="Singer S."/>
            <person name="Hutchinson M.I."/>
            <person name="de Vries R.P."/>
            <person name="Natvig D.O."/>
            <person name="Powell A.J."/>
            <person name="Tsang A."/>
            <person name="Grigoriev I.V."/>
        </authorList>
    </citation>
    <scope>NUCLEOTIDE SEQUENCE [LARGE SCALE GENOMIC DNA]</scope>
    <source>
        <strain evidence="8 9">ATCC 24622</strain>
    </source>
</reference>
<dbReference type="EMBL" id="JAZHXJ010001080">
    <property type="protein sequence ID" value="KAL1845747.1"/>
    <property type="molecule type" value="Genomic_DNA"/>
</dbReference>
<evidence type="ECO:0000259" key="7">
    <source>
        <dbReference type="Pfam" id="PF01569"/>
    </source>
</evidence>
<comment type="similarity">
    <text evidence="2">Belongs to the PA-phosphatase related phosphoesterase family.</text>
</comment>
<accession>A0ABR3VV82</accession>